<evidence type="ECO:0000256" key="2">
    <source>
        <dbReference type="ARBA" id="ARBA00012423"/>
    </source>
</evidence>
<dbReference type="Gene3D" id="3.40.50.1820">
    <property type="entry name" value="alpha/beta hydrolase"/>
    <property type="match status" value="1"/>
</dbReference>
<evidence type="ECO:0000256" key="3">
    <source>
        <dbReference type="ARBA" id="ARBA00022801"/>
    </source>
</evidence>
<proteinExistence type="inferred from homology"/>
<dbReference type="RefSeq" id="XP_026498957.2">
    <property type="nucleotide sequence ID" value="XM_026643172.2"/>
</dbReference>
<sequence length="842" mass="96005">MAYNLCERFPKVKQPIQLLDPGSYQNVNSLPVKPNKVAFLSKVPRNTQSGYKIWTHALYFGDIKPKIPNCTTISSITPRFAYEKDKNEDFEEVLCQCGAQNPCNCSVGLEKTDIEDEIKCHKNVRRRIFKGQTIRSALKEGLSIPSKKDFGFNILPNGSKKRIFKPIKEDCPPFYDARVMESTAFYHGCKWSKWTSQRSDKSMKLNPGPADYNIDGHPASREFMCIEKIRALKRKTSKQLRFIEKVQRQNILDALPGPASYRPTFPKGTDLNFLGPKAKRFLPSKCDDIPNPTSYFIKRDFDIDSSPIKPCLANLPIPAPFGVKARRFKYRSGEGPSPASYTINNPLCQITHCNKAPFGSLSKRFKNSFDKDTQAYDDENFENDSTKQDQLHSKINFPTWVFKSKTIRMKPLIKMNFEPRPTDLPISRGSTKKRLLQFQYNCPFYSSEARFQNWFNWIPVKSQNKTPGPAYYNAEKQKCLPAVRNGPICQSERFTSHATQTPAPNAYNVEGGLENILTTYNETLKNNVKNKHKYIWKIPTEQRKLSLDEQVGILLNKSIALLDVPDVFEYSKCEDIKNTQPPPDETETEQTKLLRCFLYAKQVKQYYKEKYSYPIMATLGALHLTKNTGAKHTATVIFFHGSGAAGDHMQEWVNLMAKNFSFPHIKVLYPTAPLQPYTPAGGLMSNVWFDRIDISQKVPEIEKSLKNIEVHVRNLIKSENDIGIPNNRIIVGGFSMGGALALHTAYRWESNLAGAFAFSSFLNDNSFVYKELTKLQKNVPLLQIHGDIDDLVPTSWGKNTFNELKALGVQGEFHVMERLGHSINKKGLHIIKDWIEKLLPNS</sequence>
<keyword evidence="3" id="KW-0378">Hydrolase</keyword>
<organism evidence="5 6">
    <name type="scientific">Vanessa tameamea</name>
    <name type="common">Kamehameha butterfly</name>
    <dbReference type="NCBI Taxonomy" id="334116"/>
    <lineage>
        <taxon>Eukaryota</taxon>
        <taxon>Metazoa</taxon>
        <taxon>Ecdysozoa</taxon>
        <taxon>Arthropoda</taxon>
        <taxon>Hexapoda</taxon>
        <taxon>Insecta</taxon>
        <taxon>Pterygota</taxon>
        <taxon>Neoptera</taxon>
        <taxon>Endopterygota</taxon>
        <taxon>Lepidoptera</taxon>
        <taxon>Glossata</taxon>
        <taxon>Ditrysia</taxon>
        <taxon>Papilionoidea</taxon>
        <taxon>Nymphalidae</taxon>
        <taxon>Nymphalinae</taxon>
        <taxon>Vanessa</taxon>
    </lineage>
</organism>
<evidence type="ECO:0000313" key="6">
    <source>
        <dbReference type="RefSeq" id="XP_026498957.2"/>
    </source>
</evidence>
<dbReference type="AlphaFoldDB" id="A0A8B8IR26"/>
<dbReference type="OrthoDB" id="2418081at2759"/>
<comment type="similarity">
    <text evidence="1">Belongs to the AB hydrolase superfamily. AB hydrolase 2 family.</text>
</comment>
<dbReference type="GO" id="GO:0052689">
    <property type="term" value="F:carboxylic ester hydrolase activity"/>
    <property type="evidence" value="ECO:0007669"/>
    <property type="project" value="TreeGrafter"/>
</dbReference>
<protein>
    <recommendedName>
        <fullName evidence="2">palmitoyl-protein hydrolase</fullName>
        <ecNumber evidence="2">3.1.2.22</ecNumber>
    </recommendedName>
</protein>
<dbReference type="GeneID" id="113402839"/>
<dbReference type="PANTHER" id="PTHR10655:SF17">
    <property type="entry name" value="LYSOPHOSPHOLIPASE-LIKE PROTEIN 1"/>
    <property type="match status" value="1"/>
</dbReference>
<accession>A0A8B8IR26</accession>
<keyword evidence="5" id="KW-1185">Reference proteome</keyword>
<dbReference type="OMA" id="LEYPHIK"/>
<dbReference type="Pfam" id="PF02230">
    <property type="entry name" value="Abhydrolase_2"/>
    <property type="match status" value="1"/>
</dbReference>
<evidence type="ECO:0000256" key="1">
    <source>
        <dbReference type="ARBA" id="ARBA00006499"/>
    </source>
</evidence>
<gene>
    <name evidence="6" type="primary">LOC113402839</name>
</gene>
<evidence type="ECO:0000259" key="4">
    <source>
        <dbReference type="Pfam" id="PF02230"/>
    </source>
</evidence>
<dbReference type="GO" id="GO:0005737">
    <property type="term" value="C:cytoplasm"/>
    <property type="evidence" value="ECO:0007669"/>
    <property type="project" value="TreeGrafter"/>
</dbReference>
<dbReference type="GO" id="GO:0008474">
    <property type="term" value="F:palmitoyl-(protein) hydrolase activity"/>
    <property type="evidence" value="ECO:0007669"/>
    <property type="project" value="UniProtKB-EC"/>
</dbReference>
<feature type="domain" description="Phospholipase/carboxylesterase/thioesterase" evidence="4">
    <location>
        <begin position="627"/>
        <end position="838"/>
    </location>
</feature>
<dbReference type="SUPFAM" id="SSF53474">
    <property type="entry name" value="alpha/beta-Hydrolases"/>
    <property type="match status" value="1"/>
</dbReference>
<dbReference type="InterPro" id="IPR050565">
    <property type="entry name" value="LYPA1-2/EST-like"/>
</dbReference>
<dbReference type="InterPro" id="IPR029058">
    <property type="entry name" value="AB_hydrolase_fold"/>
</dbReference>
<dbReference type="Proteomes" id="UP001652626">
    <property type="component" value="Chromosome Z"/>
</dbReference>
<dbReference type="PANTHER" id="PTHR10655">
    <property type="entry name" value="LYSOPHOSPHOLIPASE-RELATED"/>
    <property type="match status" value="1"/>
</dbReference>
<reference evidence="6" key="1">
    <citation type="submission" date="2025-08" db="UniProtKB">
        <authorList>
            <consortium name="RefSeq"/>
        </authorList>
    </citation>
    <scope>IDENTIFICATION</scope>
    <source>
        <tissue evidence="6">Whole body</tissue>
    </source>
</reference>
<dbReference type="InterPro" id="IPR003140">
    <property type="entry name" value="PLipase/COase/thioEstase"/>
</dbReference>
<dbReference type="EC" id="3.1.2.22" evidence="2"/>
<evidence type="ECO:0000313" key="5">
    <source>
        <dbReference type="Proteomes" id="UP001652626"/>
    </source>
</evidence>
<name>A0A8B8IR26_VANTA</name>